<dbReference type="NCBIfam" id="TIGR01643">
    <property type="entry name" value="YD_repeat_2x"/>
    <property type="match status" value="1"/>
</dbReference>
<gene>
    <name evidence="1" type="ORF">G4Y79_22685</name>
</gene>
<keyword evidence="2" id="KW-1185">Reference proteome</keyword>
<evidence type="ECO:0000313" key="1">
    <source>
        <dbReference type="EMBL" id="QPC82458.1"/>
    </source>
</evidence>
<organism evidence="1 2">
    <name type="scientific">Phototrophicus methaneseepsis</name>
    <dbReference type="NCBI Taxonomy" id="2710758"/>
    <lineage>
        <taxon>Bacteria</taxon>
        <taxon>Bacillati</taxon>
        <taxon>Chloroflexota</taxon>
        <taxon>Candidatus Thermofontia</taxon>
        <taxon>Phototrophicales</taxon>
        <taxon>Phototrophicaceae</taxon>
        <taxon>Phototrophicus</taxon>
    </lineage>
</organism>
<proteinExistence type="predicted"/>
<accession>A0A7S8E8P7</accession>
<dbReference type="InterPro" id="IPR022385">
    <property type="entry name" value="Rhs_assc_core"/>
</dbReference>
<dbReference type="InterPro" id="IPR050708">
    <property type="entry name" value="T6SS_VgrG/RHS"/>
</dbReference>
<name>A0A7S8E8P7_9CHLR</name>
<reference evidence="1 2" key="1">
    <citation type="submission" date="2020-02" db="EMBL/GenBank/DDBJ databases">
        <authorList>
            <person name="Zheng R.K."/>
            <person name="Sun C.M."/>
        </authorList>
    </citation>
    <scope>NUCLEOTIDE SEQUENCE [LARGE SCALE GENOMIC DNA]</scope>
    <source>
        <strain evidence="2">rifampicinis</strain>
    </source>
</reference>
<evidence type="ECO:0000313" key="2">
    <source>
        <dbReference type="Proteomes" id="UP000594468"/>
    </source>
</evidence>
<dbReference type="NCBIfam" id="TIGR03696">
    <property type="entry name" value="Rhs_assc_core"/>
    <property type="match status" value="1"/>
</dbReference>
<dbReference type="PANTHER" id="PTHR32305:SF15">
    <property type="entry name" value="PROTEIN RHSA-RELATED"/>
    <property type="match status" value="1"/>
</dbReference>
<dbReference type="Proteomes" id="UP000594468">
    <property type="component" value="Chromosome"/>
</dbReference>
<dbReference type="PANTHER" id="PTHR32305">
    <property type="match status" value="1"/>
</dbReference>
<dbReference type="Gene3D" id="2.180.10.10">
    <property type="entry name" value="RHS repeat-associated core"/>
    <property type="match status" value="1"/>
</dbReference>
<dbReference type="AlphaFoldDB" id="A0A7S8E8P7"/>
<protein>
    <submittedName>
        <fullName evidence="1">RHS repeat-associated core domain-containing protein</fullName>
    </submittedName>
</protein>
<sequence length="493" mass="54961">MPDGDGGTLEISYGYDEKGRLISLTDWDSQTSNFDYDGANRHIETVRPNQLVSDYIYDPAGRLLDLTHHVGETVQAQFSYVVDGRGNRVQATETLLKPDDTSTQQTLSYSYDKLQRLLSASYDTDRSYAYAYDLAGNRTQEQATIGITTTTTNWNHNAANQIATMQIGANPAVSFQYDPNGNLTSDGQLTYTWDRANRQTMVNNGIANTHYAYDGNGDRYQQTVGGVVTSYLNDIQPGLTKLLASTTSDDTERFIHGPQGLHVHWQAGSEGAIWGQSTWGDAVWGGGPSWHYMLQDGLGSVRTEVDVNADVLASQSYAPYGLPIDLNGSFDSPFGFTGEQIDSNALNYNRARYYNPMIGTFTALDPWEGIQNRPMSLNGYSWVEGNVINAVDPSGKSPVEHVQEKLGELSIKLLDDIQSLHKMAKEDPSQLISKQFCDLYNSSSHAKLPSLPEPPDPDIDDRLLDYIVNLFQLQRSSRFYLQFSQLWLLLEQF</sequence>
<dbReference type="EMBL" id="CP062983">
    <property type="protein sequence ID" value="QPC82458.1"/>
    <property type="molecule type" value="Genomic_DNA"/>
</dbReference>
<dbReference type="InterPro" id="IPR006530">
    <property type="entry name" value="YD"/>
</dbReference>
<dbReference type="KEGG" id="pmet:G4Y79_22685"/>